<keyword evidence="6 8" id="KW-0520">NAD</keyword>
<evidence type="ECO:0000256" key="6">
    <source>
        <dbReference type="ARBA" id="ARBA00023027"/>
    </source>
</evidence>
<accession>A0ABW7G4M7</accession>
<dbReference type="SMART" id="SM00984">
    <property type="entry name" value="UDPG_MGDP_dh_C"/>
    <property type="match status" value="1"/>
</dbReference>
<dbReference type="GO" id="GO:0016491">
    <property type="term" value="F:oxidoreductase activity"/>
    <property type="evidence" value="ECO:0007669"/>
    <property type="project" value="UniProtKB-KW"/>
</dbReference>
<protein>
    <recommendedName>
        <fullName evidence="4 8">UDP-glucose 6-dehydrogenase</fullName>
        <ecNumber evidence="3 8">1.1.1.22</ecNumber>
    </recommendedName>
</protein>
<evidence type="ECO:0000256" key="1">
    <source>
        <dbReference type="ARBA" id="ARBA00004701"/>
    </source>
</evidence>
<feature type="domain" description="UDP-glucose/GDP-mannose dehydrogenase C-terminal" evidence="9">
    <location>
        <begin position="321"/>
        <end position="425"/>
    </location>
</feature>
<proteinExistence type="inferred from homology"/>
<dbReference type="InterPro" id="IPR028357">
    <property type="entry name" value="UDPglc_DH_bac"/>
</dbReference>
<dbReference type="NCBIfam" id="TIGR03026">
    <property type="entry name" value="NDP-sugDHase"/>
    <property type="match status" value="1"/>
</dbReference>
<dbReference type="Pfam" id="PF03721">
    <property type="entry name" value="UDPG_MGDP_dh_N"/>
    <property type="match status" value="1"/>
</dbReference>
<dbReference type="InterPro" id="IPR001732">
    <property type="entry name" value="UDP-Glc/GDP-Man_DH_N"/>
</dbReference>
<evidence type="ECO:0000256" key="4">
    <source>
        <dbReference type="ARBA" id="ARBA00015132"/>
    </source>
</evidence>
<dbReference type="PANTHER" id="PTHR43750:SF3">
    <property type="entry name" value="UDP-GLUCOSE 6-DEHYDROGENASE TUAD"/>
    <property type="match status" value="1"/>
</dbReference>
<dbReference type="Pfam" id="PF03720">
    <property type="entry name" value="UDPG_MGDP_dh_C"/>
    <property type="match status" value="1"/>
</dbReference>
<organism evidence="10 11">
    <name type="scientific">Pelomonas nitida</name>
    <dbReference type="NCBI Taxonomy" id="3299027"/>
    <lineage>
        <taxon>Bacteria</taxon>
        <taxon>Pseudomonadati</taxon>
        <taxon>Pseudomonadota</taxon>
        <taxon>Betaproteobacteria</taxon>
        <taxon>Burkholderiales</taxon>
        <taxon>Sphaerotilaceae</taxon>
        <taxon>Roseateles</taxon>
    </lineage>
</organism>
<dbReference type="SUPFAM" id="SSF48179">
    <property type="entry name" value="6-phosphogluconate dehydrogenase C-terminal domain-like"/>
    <property type="match status" value="1"/>
</dbReference>
<keyword evidence="11" id="KW-1185">Reference proteome</keyword>
<evidence type="ECO:0000256" key="8">
    <source>
        <dbReference type="PIRNR" id="PIRNR000124"/>
    </source>
</evidence>
<keyword evidence="5 8" id="KW-0560">Oxidoreductase</keyword>
<comment type="caution">
    <text evidence="10">The sequence shown here is derived from an EMBL/GenBank/DDBJ whole genome shotgun (WGS) entry which is preliminary data.</text>
</comment>
<evidence type="ECO:0000256" key="7">
    <source>
        <dbReference type="ARBA" id="ARBA00047473"/>
    </source>
</evidence>
<evidence type="ECO:0000256" key="5">
    <source>
        <dbReference type="ARBA" id="ARBA00023002"/>
    </source>
</evidence>
<dbReference type="Gene3D" id="1.20.5.100">
    <property type="entry name" value="Cytochrome c1, transmembrane anchor, C-terminal"/>
    <property type="match status" value="1"/>
</dbReference>
<gene>
    <name evidence="10" type="ORF">ACG00X_08195</name>
</gene>
<dbReference type="EC" id="1.1.1.22" evidence="3 8"/>
<comment type="similarity">
    <text evidence="2 8">Belongs to the UDP-glucose/GDP-mannose dehydrogenase family.</text>
</comment>
<name>A0ABW7G4M7_9BURK</name>
<evidence type="ECO:0000256" key="3">
    <source>
        <dbReference type="ARBA" id="ARBA00012954"/>
    </source>
</evidence>
<dbReference type="Pfam" id="PF00984">
    <property type="entry name" value="UDPG_MGDP_dh"/>
    <property type="match status" value="1"/>
</dbReference>
<evidence type="ECO:0000313" key="10">
    <source>
        <dbReference type="EMBL" id="MFG6456812.1"/>
    </source>
</evidence>
<dbReference type="InterPro" id="IPR036291">
    <property type="entry name" value="NAD(P)-bd_dom_sf"/>
</dbReference>
<sequence length="441" mass="47846">MKVTAIGTGYVGLVTGACLAEMGNHVVCLDVNPEKIRILNDGGIPIHEPGLDEVVKRNVAAGRLQFTTDVDMAVQHGTLLFIGVGTPPDEDGSADLQYVVAAARSIGQRMTDYKVIVDKSTVPVGTADKVRAAVKEELVKRGLGDMAYAVVSNPEFLKEGAAVEDFMKPDRIIVGSDDDQATLLMRALYAPFNRTQDRMLVMDVRSAEFTKYAANAMLATRISFMNELALLAEKVGADIELVRRGIGSDPRIGYQFLYAGAGYGGSCFPKDVKALVKAAADSQIPLRVLTAVEEANERQKRVLVDKVVARFGKDLKGRRFAIWGLAFKPNTDDMREAPSLVIIDELTKRGATVAAYDPVSMTETARVLGQRDDVTLVERAEAALQGADALLIVTEWKEFRTPDFDGIKAALKAPVVFDGRNLYDPKLMKAMGIEYSGIGRG</sequence>
<dbReference type="EMBL" id="JBIGIA010000005">
    <property type="protein sequence ID" value="MFG6456812.1"/>
    <property type="molecule type" value="Genomic_DNA"/>
</dbReference>
<dbReference type="InterPro" id="IPR036220">
    <property type="entry name" value="UDP-Glc/GDP-Man_DH_C_sf"/>
</dbReference>
<evidence type="ECO:0000259" key="9">
    <source>
        <dbReference type="SMART" id="SM00984"/>
    </source>
</evidence>
<dbReference type="InterPro" id="IPR017476">
    <property type="entry name" value="UDP-Glc/GDP-Man"/>
</dbReference>
<reference evidence="10 11" key="1">
    <citation type="submission" date="2024-09" db="EMBL/GenBank/DDBJ databases">
        <title>Novel species of the genus Pelomonas and Roseateles isolated from streams.</title>
        <authorList>
            <person name="Lu H."/>
        </authorList>
    </citation>
    <scope>NUCLEOTIDE SEQUENCE [LARGE SCALE GENOMIC DNA]</scope>
    <source>
        <strain evidence="10 11">BYS96W</strain>
    </source>
</reference>
<evidence type="ECO:0000313" key="11">
    <source>
        <dbReference type="Proteomes" id="UP001606305"/>
    </source>
</evidence>
<dbReference type="SUPFAM" id="SSF52413">
    <property type="entry name" value="UDP-glucose/GDP-mannose dehydrogenase C-terminal domain"/>
    <property type="match status" value="1"/>
</dbReference>
<dbReference type="PIRSF" id="PIRSF500134">
    <property type="entry name" value="UDPglc_DH_bac"/>
    <property type="match status" value="1"/>
</dbReference>
<dbReference type="InterPro" id="IPR014027">
    <property type="entry name" value="UDP-Glc/GDP-Man_DH_C"/>
</dbReference>
<dbReference type="InterPro" id="IPR014026">
    <property type="entry name" value="UDP-Glc/GDP-Man_DH_dimer"/>
</dbReference>
<comment type="catalytic activity">
    <reaction evidence="7 8">
        <text>UDP-alpha-D-glucose + 2 NAD(+) + H2O = UDP-alpha-D-glucuronate + 2 NADH + 3 H(+)</text>
        <dbReference type="Rhea" id="RHEA:23596"/>
        <dbReference type="ChEBI" id="CHEBI:15377"/>
        <dbReference type="ChEBI" id="CHEBI:15378"/>
        <dbReference type="ChEBI" id="CHEBI:57540"/>
        <dbReference type="ChEBI" id="CHEBI:57945"/>
        <dbReference type="ChEBI" id="CHEBI:58052"/>
        <dbReference type="ChEBI" id="CHEBI:58885"/>
        <dbReference type="EC" id="1.1.1.22"/>
    </reaction>
</comment>
<evidence type="ECO:0000256" key="2">
    <source>
        <dbReference type="ARBA" id="ARBA00006601"/>
    </source>
</evidence>
<dbReference type="PANTHER" id="PTHR43750">
    <property type="entry name" value="UDP-GLUCOSE 6-DEHYDROGENASE TUAD"/>
    <property type="match status" value="1"/>
</dbReference>
<dbReference type="RefSeq" id="WP_394487589.1">
    <property type="nucleotide sequence ID" value="NZ_JBIGIA010000005.1"/>
</dbReference>
<dbReference type="Gene3D" id="3.40.50.720">
    <property type="entry name" value="NAD(P)-binding Rossmann-like Domain"/>
    <property type="match status" value="2"/>
</dbReference>
<dbReference type="PROSITE" id="PS51257">
    <property type="entry name" value="PROKAR_LIPOPROTEIN"/>
    <property type="match status" value="1"/>
</dbReference>
<dbReference type="InterPro" id="IPR008927">
    <property type="entry name" value="6-PGluconate_DH-like_C_sf"/>
</dbReference>
<dbReference type="PIRSF" id="PIRSF000124">
    <property type="entry name" value="UDPglc_GDPman_dh"/>
    <property type="match status" value="1"/>
</dbReference>
<comment type="pathway">
    <text evidence="1">Nucleotide-sugar biosynthesis; UDP-alpha-D-glucuronate biosynthesis; UDP-alpha-D-glucuronate from UDP-alpha-D-glucose: step 1/1.</text>
</comment>
<dbReference type="Proteomes" id="UP001606305">
    <property type="component" value="Unassembled WGS sequence"/>
</dbReference>
<dbReference type="SUPFAM" id="SSF51735">
    <property type="entry name" value="NAD(P)-binding Rossmann-fold domains"/>
    <property type="match status" value="1"/>
</dbReference>